<dbReference type="InterPro" id="IPR005693">
    <property type="entry name" value="Mce"/>
</dbReference>
<feature type="domain" description="Mce/MlaD" evidence="1">
    <location>
        <begin position="35"/>
        <end position="110"/>
    </location>
</feature>
<sequence>MRATTVKLLAFATVMVLVFAGLAIVFSQARFTSTVGYRAEFTNASGLKTGDKVRIAGVPVGSVNDVKVGSDNLAHVSFNVDTQYPLLQSVRATVRYENLVGDRYLELMEGAGSAETLAKGGTIPESQTAPALDLDLLLGGFKPLLRGLSADQVNDLTGSLLHVLQGQGGTLVSLLGSTSSFTSALADRDELIGDVVNNLNATLKTINDRGDQFSSTIDQLQQLVSGLAQDRDPIGAAIPRIATSTNDLAVLLQGTRPDLQSTITEAGNLATNLQNGQDEINWVLERLPDAYTKLIRTGTYGGFFQFYTCEVAFKFSGPEGQELRVDLPTTPEQTTGRCEMQ</sequence>
<dbReference type="OrthoDB" id="338143at2"/>
<gene>
    <name evidence="3" type="ORF">EGT50_15060</name>
</gene>
<dbReference type="InterPro" id="IPR003399">
    <property type="entry name" value="Mce/MlaD"/>
</dbReference>
<dbReference type="GO" id="GO:0005576">
    <property type="term" value="C:extracellular region"/>
    <property type="evidence" value="ECO:0007669"/>
    <property type="project" value="TreeGrafter"/>
</dbReference>
<dbReference type="Pfam" id="PF11887">
    <property type="entry name" value="Mce4_CUP1"/>
    <property type="match status" value="1"/>
</dbReference>
<protein>
    <submittedName>
        <fullName evidence="3">MCE family protein</fullName>
    </submittedName>
</protein>
<proteinExistence type="predicted"/>
<dbReference type="AlphaFoldDB" id="A0A438APR3"/>
<dbReference type="PANTHER" id="PTHR33371">
    <property type="entry name" value="INTERMEMBRANE PHOSPHOLIPID TRANSPORT SYSTEM BINDING PROTEIN MLAD-RELATED"/>
    <property type="match status" value="1"/>
</dbReference>
<dbReference type="EMBL" id="RKLO01000006">
    <property type="protein sequence ID" value="RVW00660.1"/>
    <property type="molecule type" value="Genomic_DNA"/>
</dbReference>
<dbReference type="InterPro" id="IPR024516">
    <property type="entry name" value="Mce_C"/>
</dbReference>
<dbReference type="RefSeq" id="WP_127955452.1">
    <property type="nucleotide sequence ID" value="NZ_RKLO01000006.1"/>
</dbReference>
<dbReference type="Proteomes" id="UP000283479">
    <property type="component" value="Unassembled WGS sequence"/>
</dbReference>
<dbReference type="Pfam" id="PF02470">
    <property type="entry name" value="MlaD"/>
    <property type="match status" value="1"/>
</dbReference>
<evidence type="ECO:0000313" key="4">
    <source>
        <dbReference type="Proteomes" id="UP000283479"/>
    </source>
</evidence>
<name>A0A438APR3_9NOCA</name>
<dbReference type="NCBIfam" id="TIGR00996">
    <property type="entry name" value="Mtu_fam_mce"/>
    <property type="match status" value="1"/>
</dbReference>
<organism evidence="3 4">
    <name type="scientific">Rhodococcus xishaensis</name>
    <dbReference type="NCBI Taxonomy" id="2487364"/>
    <lineage>
        <taxon>Bacteria</taxon>
        <taxon>Bacillati</taxon>
        <taxon>Actinomycetota</taxon>
        <taxon>Actinomycetes</taxon>
        <taxon>Mycobacteriales</taxon>
        <taxon>Nocardiaceae</taxon>
        <taxon>Rhodococcus</taxon>
    </lineage>
</organism>
<dbReference type="PANTHER" id="PTHR33371:SF17">
    <property type="entry name" value="MCE-FAMILY PROTEIN MCE1B"/>
    <property type="match status" value="1"/>
</dbReference>
<dbReference type="InterPro" id="IPR052336">
    <property type="entry name" value="MlaD_Phospholipid_Transporter"/>
</dbReference>
<evidence type="ECO:0000313" key="3">
    <source>
        <dbReference type="EMBL" id="RVW00660.1"/>
    </source>
</evidence>
<feature type="domain" description="Mammalian cell entry C-terminal" evidence="2">
    <location>
        <begin position="113"/>
        <end position="321"/>
    </location>
</feature>
<dbReference type="GO" id="GO:0051701">
    <property type="term" value="P:biological process involved in interaction with host"/>
    <property type="evidence" value="ECO:0007669"/>
    <property type="project" value="TreeGrafter"/>
</dbReference>
<evidence type="ECO:0000259" key="1">
    <source>
        <dbReference type="Pfam" id="PF02470"/>
    </source>
</evidence>
<comment type="caution">
    <text evidence="3">The sequence shown here is derived from an EMBL/GenBank/DDBJ whole genome shotgun (WGS) entry which is preliminary data.</text>
</comment>
<evidence type="ECO:0000259" key="2">
    <source>
        <dbReference type="Pfam" id="PF11887"/>
    </source>
</evidence>
<reference evidence="3 4" key="1">
    <citation type="submission" date="2018-11" db="EMBL/GenBank/DDBJ databases">
        <title>Rhodococcus spongicola sp. nov. and Rhodococcus xishaensis sp. nov. from marine sponges.</title>
        <authorList>
            <person name="Li L."/>
            <person name="Lin H.W."/>
        </authorList>
    </citation>
    <scope>NUCLEOTIDE SEQUENCE [LARGE SCALE GENOMIC DNA]</scope>
    <source>
        <strain evidence="3 4">LHW51113</strain>
    </source>
</reference>
<keyword evidence="4" id="KW-1185">Reference proteome</keyword>
<accession>A0A438APR3</accession>